<organism evidence="1">
    <name type="scientific">Xenopus laevis</name>
    <name type="common">African clawed frog</name>
    <dbReference type="NCBI Taxonomy" id="8355"/>
    <lineage>
        <taxon>Eukaryota</taxon>
        <taxon>Metazoa</taxon>
        <taxon>Chordata</taxon>
        <taxon>Craniata</taxon>
        <taxon>Vertebrata</taxon>
        <taxon>Euteleostomi</taxon>
        <taxon>Amphibia</taxon>
        <taxon>Batrachia</taxon>
        <taxon>Anura</taxon>
        <taxon>Pipoidea</taxon>
        <taxon>Pipidae</taxon>
        <taxon>Xenopodinae</taxon>
        <taxon>Xenopus</taxon>
        <taxon>Xenopus</taxon>
    </lineage>
</organism>
<protein>
    <submittedName>
        <fullName evidence="1">Uncharacterized protein</fullName>
    </submittedName>
</protein>
<feature type="non-terminal residue" evidence="1">
    <location>
        <position position="24"/>
    </location>
</feature>
<sequence>RSPLSENIMYQPFHTRDPTSVYKL</sequence>
<feature type="non-terminal residue" evidence="1">
    <location>
        <position position="1"/>
    </location>
</feature>
<proteinExistence type="predicted"/>
<accession>A0A974GZM4</accession>
<dbReference type="EMBL" id="KV467276">
    <property type="protein sequence ID" value="OCT56462.1"/>
    <property type="molecule type" value="Genomic_DNA"/>
</dbReference>
<dbReference type="Proteomes" id="UP000694892">
    <property type="component" value="Unassembled WGS sequence"/>
</dbReference>
<evidence type="ECO:0000313" key="1">
    <source>
        <dbReference type="EMBL" id="OCT56462.1"/>
    </source>
</evidence>
<dbReference type="AlphaFoldDB" id="A0A974GZM4"/>
<reference evidence="1" key="1">
    <citation type="submission" date="2016-05" db="EMBL/GenBank/DDBJ databases">
        <title>WGS assembly of Xenopus laevis.</title>
        <authorList>
            <person name="Session A."/>
            <person name="Uno Y."/>
            <person name="Kwon T."/>
            <person name="Chapman J."/>
            <person name="Toyoda A."/>
            <person name="Takahashi S."/>
            <person name="Fukui A."/>
            <person name="Hikosaka A."/>
            <person name="Putnam N."/>
            <person name="Stites J."/>
            <person name="Van Heeringen S."/>
            <person name="Quigley I."/>
            <person name="Heinz S."/>
            <person name="Hellsten U."/>
            <person name="Lyons J."/>
            <person name="Suzuki A."/>
            <person name="Kondo M."/>
            <person name="Ogino H."/>
            <person name="Ochi H."/>
            <person name="Bogdanovic O."/>
            <person name="Lister R."/>
            <person name="Georgiou G."/>
            <person name="Paranjpe S."/>
            <person name="Van Kruijsbergen I."/>
            <person name="Mozaffari S."/>
            <person name="Shu S."/>
            <person name="Schmutz J."/>
            <person name="Jenkins J."/>
            <person name="Grimwood J."/>
            <person name="Carlson J."/>
            <person name="Mitros T."/>
            <person name="Simakov O."/>
            <person name="Heald R."/>
            <person name="Miller K."/>
            <person name="Haudenschild C."/>
            <person name="Kuroki Y."/>
            <person name="Tanaka T."/>
            <person name="Michiue T."/>
            <person name="Watanabe M."/>
            <person name="Kinoshita T."/>
            <person name="Ohta Y."/>
            <person name="Mawaribuchi S."/>
            <person name="Suzuki Y."/>
            <person name="Haramoto Y."/>
            <person name="Yamamoto T."/>
            <person name="Takagi C."/>
            <person name="Kitzman J."/>
            <person name="Shendure J."/>
            <person name="Nakayama T."/>
            <person name="Izutsu Y."/>
            <person name="Robert J."/>
            <person name="Dichmann D."/>
            <person name="Flajnik M."/>
            <person name="Houston D."/>
            <person name="Marcotte E."/>
            <person name="Wallingford J."/>
            <person name="Ito Y."/>
            <person name="Asashima M."/>
            <person name="Ueno N."/>
            <person name="Matsuda Y."/>
            <person name="Jan Veenstra G."/>
            <person name="Fujiyama A."/>
            <person name="Harland R."/>
            <person name="Taira M."/>
            <person name="Rokhsar D.S."/>
        </authorList>
    </citation>
    <scope>NUCLEOTIDE SEQUENCE</scope>
    <source>
        <strain evidence="1">J</strain>
        <tissue evidence="1">Blood</tissue>
    </source>
</reference>
<name>A0A974GZM4_XENLA</name>
<gene>
    <name evidence="1" type="ORF">XELAEV_180000833mg</name>
</gene>